<name>A0A6C0BJ06_9ZZZZ</name>
<dbReference type="Pfam" id="PF00535">
    <property type="entry name" value="Glycos_transf_2"/>
    <property type="match status" value="1"/>
</dbReference>
<organism evidence="2">
    <name type="scientific">viral metagenome</name>
    <dbReference type="NCBI Taxonomy" id="1070528"/>
    <lineage>
        <taxon>unclassified sequences</taxon>
        <taxon>metagenomes</taxon>
        <taxon>organismal metagenomes</taxon>
    </lineage>
</organism>
<sequence length="279" mass="32474">MSTETINHHIIFERINDTIIPEFSIVVPVYNQEKIISKNLQAIVDYTIGLFELIIIIDCCSDNSEQIILDWVKTNDIQIRIAKSIIPLFETSADNIGFRMSRGGYCLEIQADMEMTEKGYNNILKRGFQYTNVIGVSGRCCHMLNEHKLIGRGGESINRPYDKKLRQDLLYVNETVNRGPLLLDRKKLMEMNYLDEENFYLDNSDHDLFTRAWAQKGWICGYIPIDFNAPLENGSTRKPRDAINTYYFQERSKKSNGGFLKKFMMDYIEREPSILQLKI</sequence>
<evidence type="ECO:0000313" key="2">
    <source>
        <dbReference type="EMBL" id="QHS91398.1"/>
    </source>
</evidence>
<dbReference type="EMBL" id="MN739160">
    <property type="protein sequence ID" value="QHS91398.1"/>
    <property type="molecule type" value="Genomic_DNA"/>
</dbReference>
<feature type="domain" description="Glycosyltransferase 2-like" evidence="1">
    <location>
        <begin position="24"/>
        <end position="173"/>
    </location>
</feature>
<dbReference type="InterPro" id="IPR001173">
    <property type="entry name" value="Glyco_trans_2-like"/>
</dbReference>
<dbReference type="SUPFAM" id="SSF53448">
    <property type="entry name" value="Nucleotide-diphospho-sugar transferases"/>
    <property type="match status" value="1"/>
</dbReference>
<protein>
    <recommendedName>
        <fullName evidence="1">Glycosyltransferase 2-like domain-containing protein</fullName>
    </recommendedName>
</protein>
<proteinExistence type="predicted"/>
<reference evidence="2" key="1">
    <citation type="journal article" date="2020" name="Nature">
        <title>Giant virus diversity and host interactions through global metagenomics.</title>
        <authorList>
            <person name="Schulz F."/>
            <person name="Roux S."/>
            <person name="Paez-Espino D."/>
            <person name="Jungbluth S."/>
            <person name="Walsh D.A."/>
            <person name="Denef V.J."/>
            <person name="McMahon K.D."/>
            <person name="Konstantinidis K.T."/>
            <person name="Eloe-Fadrosh E.A."/>
            <person name="Kyrpides N.C."/>
            <person name="Woyke T."/>
        </authorList>
    </citation>
    <scope>NUCLEOTIDE SEQUENCE</scope>
    <source>
        <strain evidence="2">GVMAG-M-3300013004-44</strain>
    </source>
</reference>
<dbReference type="PANTHER" id="PTHR22916">
    <property type="entry name" value="GLYCOSYLTRANSFERASE"/>
    <property type="match status" value="1"/>
</dbReference>
<dbReference type="Gene3D" id="3.90.550.10">
    <property type="entry name" value="Spore Coat Polysaccharide Biosynthesis Protein SpsA, Chain A"/>
    <property type="match status" value="1"/>
</dbReference>
<evidence type="ECO:0000259" key="1">
    <source>
        <dbReference type="Pfam" id="PF00535"/>
    </source>
</evidence>
<accession>A0A6C0BJ06</accession>
<dbReference type="InterPro" id="IPR029044">
    <property type="entry name" value="Nucleotide-diphossugar_trans"/>
</dbReference>
<dbReference type="AlphaFoldDB" id="A0A6C0BJ06"/>
<dbReference type="CDD" id="cd00761">
    <property type="entry name" value="Glyco_tranf_GTA_type"/>
    <property type="match status" value="1"/>
</dbReference>